<keyword evidence="3" id="KW-0418">Kinase</keyword>
<dbReference type="EMBL" id="ML977320">
    <property type="protein sequence ID" value="KAF2116738.1"/>
    <property type="molecule type" value="Genomic_DNA"/>
</dbReference>
<dbReference type="PANTHER" id="PTHR24359">
    <property type="entry name" value="SERINE/THREONINE-PROTEIN KINASE SBK1"/>
    <property type="match status" value="1"/>
</dbReference>
<keyword evidence="4" id="KW-1185">Reference proteome</keyword>
<dbReference type="AlphaFoldDB" id="A0A6A5ZEH2"/>
<evidence type="ECO:0000259" key="2">
    <source>
        <dbReference type="PROSITE" id="PS50011"/>
    </source>
</evidence>
<dbReference type="GO" id="GO:0004674">
    <property type="term" value="F:protein serine/threonine kinase activity"/>
    <property type="evidence" value="ECO:0007669"/>
    <property type="project" value="TreeGrafter"/>
</dbReference>
<name>A0A6A5ZEH2_9PLEO</name>
<dbReference type="Pfam" id="PF00069">
    <property type="entry name" value="Pkinase"/>
    <property type="match status" value="1"/>
</dbReference>
<dbReference type="InterPro" id="IPR011009">
    <property type="entry name" value="Kinase-like_dom_sf"/>
</dbReference>
<dbReference type="PROSITE" id="PS50011">
    <property type="entry name" value="PROTEIN_KINASE_DOM"/>
    <property type="match status" value="1"/>
</dbReference>
<dbReference type="InterPro" id="IPR000719">
    <property type="entry name" value="Prot_kinase_dom"/>
</dbReference>
<proteinExistence type="predicted"/>
<sequence length="387" mass="44127">MSNPDVGMILTPERFKQNYREVKVLGEGADGQVICYAHRADARQQIAVKVPVVGYVKARLNLVYEIKALVEIGSCDQIISLLGFDEYHLPHGPAIYYEYCDLGAAHHFRQRLVEAYGSVPEETVWKMFADLSQALDWLHNKSKNPYIHGDLKSDNVMVTSSPNQLDPRLPTFKLGDFSRAKQYTAQTRDQLEYNGGHEFGPPHLQRIKGGVTLGLDIWNLGSMIQWFALGQFPSADFDDFIAKNPHLMPKDWTRHAIDEIKRTLLPPAVRPLNLSQEAQERRFRFYPNQTVPPFSDKLNRWYLLCHEPDLRKRVSAKRLVKFLVPVAQREIRILSGKRKIDEVQSKLKHLRRGARVLRAGGTGSVGMEALSSHPPPVPARPARRLIR</sequence>
<dbReference type="PROSITE" id="PS00108">
    <property type="entry name" value="PROTEIN_KINASE_ST"/>
    <property type="match status" value="1"/>
</dbReference>
<gene>
    <name evidence="3" type="ORF">BDV96DRAFT_598594</name>
</gene>
<evidence type="ECO:0000313" key="4">
    <source>
        <dbReference type="Proteomes" id="UP000799770"/>
    </source>
</evidence>
<keyword evidence="3" id="KW-0808">Transferase</keyword>
<dbReference type="PANTHER" id="PTHR24359:SF1">
    <property type="entry name" value="INHIBITOR OF NUCLEAR FACTOR KAPPA-B KINASE EPSILON SUBUNIT HOMOLOG 1-RELATED"/>
    <property type="match status" value="1"/>
</dbReference>
<dbReference type="SMART" id="SM00220">
    <property type="entry name" value="S_TKc"/>
    <property type="match status" value="1"/>
</dbReference>
<feature type="domain" description="Protein kinase" evidence="2">
    <location>
        <begin position="19"/>
        <end position="327"/>
    </location>
</feature>
<protein>
    <submittedName>
        <fullName evidence="3">Kinase-like domain-containing protein</fullName>
    </submittedName>
</protein>
<reference evidence="3" key="1">
    <citation type="journal article" date="2020" name="Stud. Mycol.">
        <title>101 Dothideomycetes genomes: a test case for predicting lifestyles and emergence of pathogens.</title>
        <authorList>
            <person name="Haridas S."/>
            <person name="Albert R."/>
            <person name="Binder M."/>
            <person name="Bloem J."/>
            <person name="Labutti K."/>
            <person name="Salamov A."/>
            <person name="Andreopoulos B."/>
            <person name="Baker S."/>
            <person name="Barry K."/>
            <person name="Bills G."/>
            <person name="Bluhm B."/>
            <person name="Cannon C."/>
            <person name="Castanera R."/>
            <person name="Culley D."/>
            <person name="Daum C."/>
            <person name="Ezra D."/>
            <person name="Gonzalez J."/>
            <person name="Henrissat B."/>
            <person name="Kuo A."/>
            <person name="Liang C."/>
            <person name="Lipzen A."/>
            <person name="Lutzoni F."/>
            <person name="Magnuson J."/>
            <person name="Mondo S."/>
            <person name="Nolan M."/>
            <person name="Ohm R."/>
            <person name="Pangilinan J."/>
            <person name="Park H.-J."/>
            <person name="Ramirez L."/>
            <person name="Alfaro M."/>
            <person name="Sun H."/>
            <person name="Tritt A."/>
            <person name="Yoshinaga Y."/>
            <person name="Zwiers L.-H."/>
            <person name="Turgeon B."/>
            <person name="Goodwin S."/>
            <person name="Spatafora J."/>
            <person name="Crous P."/>
            <person name="Grigoriev I."/>
        </authorList>
    </citation>
    <scope>NUCLEOTIDE SEQUENCE</scope>
    <source>
        <strain evidence="3">CBS 627.86</strain>
    </source>
</reference>
<evidence type="ECO:0000313" key="3">
    <source>
        <dbReference type="EMBL" id="KAF2116738.1"/>
    </source>
</evidence>
<dbReference type="Gene3D" id="1.10.510.10">
    <property type="entry name" value="Transferase(Phosphotransferase) domain 1"/>
    <property type="match status" value="1"/>
</dbReference>
<accession>A0A6A5ZEH2</accession>
<dbReference type="OrthoDB" id="310217at2759"/>
<organism evidence="3 4">
    <name type="scientific">Lophiotrema nucula</name>
    <dbReference type="NCBI Taxonomy" id="690887"/>
    <lineage>
        <taxon>Eukaryota</taxon>
        <taxon>Fungi</taxon>
        <taxon>Dikarya</taxon>
        <taxon>Ascomycota</taxon>
        <taxon>Pezizomycotina</taxon>
        <taxon>Dothideomycetes</taxon>
        <taxon>Pleosporomycetidae</taxon>
        <taxon>Pleosporales</taxon>
        <taxon>Lophiotremataceae</taxon>
        <taxon>Lophiotrema</taxon>
    </lineage>
</organism>
<dbReference type="Proteomes" id="UP000799770">
    <property type="component" value="Unassembled WGS sequence"/>
</dbReference>
<evidence type="ECO:0000256" key="1">
    <source>
        <dbReference type="SAM" id="MobiDB-lite"/>
    </source>
</evidence>
<dbReference type="SUPFAM" id="SSF56112">
    <property type="entry name" value="Protein kinase-like (PK-like)"/>
    <property type="match status" value="1"/>
</dbReference>
<feature type="region of interest" description="Disordered" evidence="1">
    <location>
        <begin position="365"/>
        <end position="387"/>
    </location>
</feature>
<dbReference type="GO" id="GO:0005524">
    <property type="term" value="F:ATP binding"/>
    <property type="evidence" value="ECO:0007669"/>
    <property type="project" value="InterPro"/>
</dbReference>
<dbReference type="InterPro" id="IPR008271">
    <property type="entry name" value="Ser/Thr_kinase_AS"/>
</dbReference>